<dbReference type="GO" id="GO:0032259">
    <property type="term" value="P:methylation"/>
    <property type="evidence" value="ECO:0007669"/>
    <property type="project" value="UniProtKB-KW"/>
</dbReference>
<dbReference type="InterPro" id="IPR018117">
    <property type="entry name" value="C5_DNA_meth_AS"/>
</dbReference>
<dbReference type="PROSITE" id="PS51679">
    <property type="entry name" value="SAM_MT_C5"/>
    <property type="match status" value="1"/>
</dbReference>
<organism evidence="11 12">
    <name type="scientific">Acaulospora morrowiae</name>
    <dbReference type="NCBI Taxonomy" id="94023"/>
    <lineage>
        <taxon>Eukaryota</taxon>
        <taxon>Fungi</taxon>
        <taxon>Fungi incertae sedis</taxon>
        <taxon>Mucoromycota</taxon>
        <taxon>Glomeromycotina</taxon>
        <taxon>Glomeromycetes</taxon>
        <taxon>Diversisporales</taxon>
        <taxon>Acaulosporaceae</taxon>
        <taxon>Acaulospora</taxon>
    </lineage>
</organism>
<dbReference type="GO" id="GO:0003886">
    <property type="term" value="F:DNA (cytosine-5-)-methyltransferase activity"/>
    <property type="evidence" value="ECO:0007669"/>
    <property type="project" value="UniProtKB-EC"/>
</dbReference>
<dbReference type="PANTHER" id="PTHR10629">
    <property type="entry name" value="CYTOSINE-SPECIFIC METHYLTRANSFERASE"/>
    <property type="match status" value="1"/>
</dbReference>
<protein>
    <recommendedName>
        <fullName evidence="9">Cytosine-specific methyltransferase</fullName>
        <ecNumber evidence="9">2.1.1.37</ecNumber>
    </recommendedName>
</protein>
<dbReference type="InterPro" id="IPR050390">
    <property type="entry name" value="C5-Methyltransferase"/>
</dbReference>
<keyword evidence="5" id="KW-0238">DNA-binding</keyword>
<evidence type="ECO:0000313" key="11">
    <source>
        <dbReference type="EMBL" id="CAG8468863.1"/>
    </source>
</evidence>
<evidence type="ECO:0000313" key="12">
    <source>
        <dbReference type="Proteomes" id="UP000789342"/>
    </source>
</evidence>
<dbReference type="InterPro" id="IPR043151">
    <property type="entry name" value="BAH_sf"/>
</dbReference>
<evidence type="ECO:0000256" key="9">
    <source>
        <dbReference type="RuleBase" id="RU000417"/>
    </source>
</evidence>
<evidence type="ECO:0000256" key="1">
    <source>
        <dbReference type="ARBA" id="ARBA00004123"/>
    </source>
</evidence>
<dbReference type="PANTHER" id="PTHR10629:SF54">
    <property type="entry name" value="DNA METHYLTRANSFERASE DIM-2"/>
    <property type="match status" value="1"/>
</dbReference>
<dbReference type="GO" id="GO:0003677">
    <property type="term" value="F:DNA binding"/>
    <property type="evidence" value="ECO:0007669"/>
    <property type="project" value="UniProtKB-KW"/>
</dbReference>
<dbReference type="GO" id="GO:0003682">
    <property type="term" value="F:chromatin binding"/>
    <property type="evidence" value="ECO:0007669"/>
    <property type="project" value="InterPro"/>
</dbReference>
<dbReference type="InterPro" id="IPR001025">
    <property type="entry name" value="BAH_dom"/>
</dbReference>
<feature type="domain" description="BAH" evidence="10">
    <location>
        <begin position="250"/>
        <end position="370"/>
    </location>
</feature>
<dbReference type="GO" id="GO:0044027">
    <property type="term" value="P:negative regulation of gene expression via chromosomal CpG island methylation"/>
    <property type="evidence" value="ECO:0007669"/>
    <property type="project" value="TreeGrafter"/>
</dbReference>
<keyword evidence="4 7" id="KW-0949">S-adenosyl-L-methionine</keyword>
<dbReference type="Gene3D" id="3.40.50.150">
    <property type="entry name" value="Vaccinia Virus protein VP39"/>
    <property type="match status" value="1"/>
</dbReference>
<dbReference type="Gene3D" id="3.90.120.10">
    <property type="entry name" value="DNA Methylase, subunit A, domain 2"/>
    <property type="match status" value="1"/>
</dbReference>
<reference evidence="11" key="1">
    <citation type="submission" date="2021-06" db="EMBL/GenBank/DDBJ databases">
        <authorList>
            <person name="Kallberg Y."/>
            <person name="Tangrot J."/>
            <person name="Rosling A."/>
        </authorList>
    </citation>
    <scope>NUCLEOTIDE SEQUENCE</scope>
    <source>
        <strain evidence="11">CL551</strain>
    </source>
</reference>
<accession>A0A9N8Z2I1</accession>
<evidence type="ECO:0000256" key="3">
    <source>
        <dbReference type="ARBA" id="ARBA00022679"/>
    </source>
</evidence>
<feature type="active site" evidence="7">
    <location>
        <position position="477"/>
    </location>
</feature>
<dbReference type="NCBIfam" id="TIGR00675">
    <property type="entry name" value="dcm"/>
    <property type="match status" value="1"/>
</dbReference>
<dbReference type="SMART" id="SM00439">
    <property type="entry name" value="BAH"/>
    <property type="match status" value="1"/>
</dbReference>
<evidence type="ECO:0000256" key="5">
    <source>
        <dbReference type="ARBA" id="ARBA00023125"/>
    </source>
</evidence>
<evidence type="ECO:0000259" key="10">
    <source>
        <dbReference type="PROSITE" id="PS51038"/>
    </source>
</evidence>
<dbReference type="PRINTS" id="PR00105">
    <property type="entry name" value="C5METTRFRASE"/>
</dbReference>
<dbReference type="Pfam" id="PF00145">
    <property type="entry name" value="DNA_methylase"/>
    <property type="match status" value="1"/>
</dbReference>
<gene>
    <name evidence="11" type="ORF">AMORRO_LOCUS1759</name>
</gene>
<keyword evidence="2 7" id="KW-0489">Methyltransferase</keyword>
<keyword evidence="3 7" id="KW-0808">Transferase</keyword>
<dbReference type="PROSITE" id="PS00094">
    <property type="entry name" value="C5_MTASE_1"/>
    <property type="match status" value="1"/>
</dbReference>
<dbReference type="PROSITE" id="PS51038">
    <property type="entry name" value="BAH"/>
    <property type="match status" value="1"/>
</dbReference>
<dbReference type="EMBL" id="CAJVPV010000677">
    <property type="protein sequence ID" value="CAG8468863.1"/>
    <property type="molecule type" value="Genomic_DNA"/>
</dbReference>
<dbReference type="OrthoDB" id="5577209at2759"/>
<evidence type="ECO:0000256" key="4">
    <source>
        <dbReference type="ARBA" id="ARBA00022691"/>
    </source>
</evidence>
<dbReference type="GO" id="GO:0005634">
    <property type="term" value="C:nucleus"/>
    <property type="evidence" value="ECO:0007669"/>
    <property type="project" value="UniProtKB-SubCell"/>
</dbReference>
<keyword evidence="12" id="KW-1185">Reference proteome</keyword>
<evidence type="ECO:0000256" key="2">
    <source>
        <dbReference type="ARBA" id="ARBA00022603"/>
    </source>
</evidence>
<comment type="caution">
    <text evidence="11">The sequence shown here is derived from an EMBL/GenBank/DDBJ whole genome shotgun (WGS) entry which is preliminary data.</text>
</comment>
<comment type="catalytic activity">
    <reaction evidence="9">
        <text>a 2'-deoxycytidine in DNA + S-adenosyl-L-methionine = a 5-methyl-2'-deoxycytidine in DNA + S-adenosyl-L-homocysteine + H(+)</text>
        <dbReference type="Rhea" id="RHEA:13681"/>
        <dbReference type="Rhea" id="RHEA-COMP:11369"/>
        <dbReference type="Rhea" id="RHEA-COMP:11370"/>
        <dbReference type="ChEBI" id="CHEBI:15378"/>
        <dbReference type="ChEBI" id="CHEBI:57856"/>
        <dbReference type="ChEBI" id="CHEBI:59789"/>
        <dbReference type="ChEBI" id="CHEBI:85452"/>
        <dbReference type="ChEBI" id="CHEBI:85454"/>
        <dbReference type="EC" id="2.1.1.37"/>
    </reaction>
</comment>
<comment type="subcellular location">
    <subcellularLocation>
        <location evidence="1">Nucleus</location>
    </subcellularLocation>
</comment>
<keyword evidence="6" id="KW-0539">Nucleus</keyword>
<dbReference type="Gene3D" id="2.30.30.490">
    <property type="match status" value="2"/>
</dbReference>
<evidence type="ECO:0000256" key="8">
    <source>
        <dbReference type="RuleBase" id="RU000416"/>
    </source>
</evidence>
<dbReference type="Proteomes" id="UP000789342">
    <property type="component" value="Unassembled WGS sequence"/>
</dbReference>
<evidence type="ECO:0000256" key="6">
    <source>
        <dbReference type="ARBA" id="ARBA00023242"/>
    </source>
</evidence>
<proteinExistence type="inferred from homology"/>
<name>A0A9N8Z2I1_9GLOM</name>
<evidence type="ECO:0000256" key="7">
    <source>
        <dbReference type="PROSITE-ProRule" id="PRU01016"/>
    </source>
</evidence>
<dbReference type="Pfam" id="PF01426">
    <property type="entry name" value="BAH"/>
    <property type="match status" value="1"/>
</dbReference>
<sequence length="800" mass="92178">LHNRIEARRSGNFDFRSVVANNIDLLWHQAHNLGEGYADLKFFSDEFCPMLANAVGGSNTGEKTVVTPFVHKWFDDIFPQHLMPLEAPDQNIEAESCCEGEYNCTPYLVIQSDQEYQQYKIIDHSKTPYFECCMSEEDQLYEKVTIDGVTLNVGDAVEIQPDESCSNDRWLCYITELKREGRNGVFRLVWLYTRKQTILCNLKKDVGKKNKKETDGAFLTFQKEMLNFKGEGLICGCKRRRTSRFDRFTREYEVGDCILINPQKGDITDLYTVCCIECIDTDNEIVKLRRFYRFCEVSEKNFRKVPVNELLYSDYVFDFNRYRSVVRACHVEFIEFGKPLPVNILHKGSGNHFYFSRKYDRENKSIRPIKLSKTLFSKFPDYNYKVGHIDRLNGLDLFCGGGSLGRGFEDAGVVKCKWAIDKDSAALKTYRHNAQGDDINIINESVNRILTQAILGTGDTQIPDKDEVDIILAGSPCQGFSYMNKHKENQKSQSNNSLVASVASFVDHYQPRYILLENVARIAQTEVFMRLFACLLDLGYQIRFNVVSAAHLGCVQIRNRIFLWGAAKGEVLPEMPPMTHHYSKRSLSHRELVSMGNTLRLQGFQCEKYSSFPMVTIKDLIGDLPEIDTGIYWDPAYPDHRTHYTSLKSKEILRRVPIDPPMSDYYYARKLNIIPNIHSHASYDAKMKKYPLCNYKYCQRVDRDDVFITIFGQPFILILNVLKYPQIVHYLEPRVISVREAARAQGFLETDILCGRVSDQYRVVGNSVPRNVAFSLGLQLCRAMTDPNHKSNPRNLPIID</sequence>
<dbReference type="InterPro" id="IPR029063">
    <property type="entry name" value="SAM-dependent_MTases_sf"/>
</dbReference>
<dbReference type="SUPFAM" id="SSF53335">
    <property type="entry name" value="S-adenosyl-L-methionine-dependent methyltransferases"/>
    <property type="match status" value="1"/>
</dbReference>
<comment type="similarity">
    <text evidence="7 8">Belongs to the class I-like SAM-binding methyltransferase superfamily. C5-methyltransferase family.</text>
</comment>
<dbReference type="AlphaFoldDB" id="A0A9N8Z2I1"/>
<dbReference type="InterPro" id="IPR001525">
    <property type="entry name" value="C5_MeTfrase"/>
</dbReference>
<feature type="non-terminal residue" evidence="11">
    <location>
        <position position="1"/>
    </location>
</feature>
<dbReference type="EC" id="2.1.1.37" evidence="9"/>